<dbReference type="PRINTS" id="PR00411">
    <property type="entry name" value="PNDRDTASEI"/>
</dbReference>
<name>A0A4S8P7I3_9ACTN</name>
<dbReference type="PANTHER" id="PTHR43429:SF1">
    <property type="entry name" value="NAD(P)H SULFUR OXIDOREDUCTASE (COA-DEPENDENT)"/>
    <property type="match status" value="1"/>
</dbReference>
<keyword evidence="9" id="KW-1185">Reference proteome</keyword>
<comment type="cofactor">
    <cofactor evidence="1">
        <name>FAD</name>
        <dbReference type="ChEBI" id="CHEBI:57692"/>
    </cofactor>
</comment>
<keyword evidence="5" id="KW-0560">Oxidoreductase</keyword>
<dbReference type="Pfam" id="PF02852">
    <property type="entry name" value="Pyr_redox_dim"/>
    <property type="match status" value="1"/>
</dbReference>
<gene>
    <name evidence="8" type="ORF">E9998_19145</name>
</gene>
<organism evidence="8 9">
    <name type="scientific">Glycomyces paridis</name>
    <dbReference type="NCBI Taxonomy" id="2126555"/>
    <lineage>
        <taxon>Bacteria</taxon>
        <taxon>Bacillati</taxon>
        <taxon>Actinomycetota</taxon>
        <taxon>Actinomycetes</taxon>
        <taxon>Glycomycetales</taxon>
        <taxon>Glycomycetaceae</taxon>
        <taxon>Glycomyces</taxon>
    </lineage>
</organism>
<evidence type="ECO:0000313" key="9">
    <source>
        <dbReference type="Proteomes" id="UP000305792"/>
    </source>
</evidence>
<evidence type="ECO:0000256" key="4">
    <source>
        <dbReference type="ARBA" id="ARBA00022827"/>
    </source>
</evidence>
<dbReference type="InterPro" id="IPR050260">
    <property type="entry name" value="FAD-bd_OxRdtase"/>
</dbReference>
<sequence length="561" mass="58039">MEANRPTSVLIVGGVAAGMSAAARARRLDEHARITVVERGDHVSFANCGLPYHVGGDIDDADDLIVHTPETLRAALGIDVRTRHEAVALDTVARTLTVRTDAGTRLLHSDALILAPGARAVRPPIPGLDSPRVRTLRTVEDAAALRAAADDGARTALVIGAGFIGVETAESLARRGMDVSLVDTAPHPLPPLDGDIAHHVAAELVRLGVDLRTGTAVARITPGADRDTATLTDGTTVEADMIVLATGTVPDTAVFEDAGIACERGAIVVDEHGRTSAPGAWAVGDAAQATDPVTGARRPVALAGPTNRAGRLVADDIMRPDTARPLPVPIGTAIAQVGDLTVALTGANHRDLAASGTGFHTVHLHPKQHAGYFPGAATIHLAVHFRAGDGRLLGAQAVGADGVDKRIDVLATALRAGLAVGDLIDLDLAYAPPYSQAKDPVNIAGLVGSNVLDGTLRLWHAHDLDAVLAEALVLDVRTRAEYDAGHLDAAMLVPHTELRERVGEIRTATAGRPVRVLCESGVRSNLAHRILAQAGFDSAALSGGMMTLRAALGGRLAAVAH</sequence>
<dbReference type="InterPro" id="IPR036873">
    <property type="entry name" value="Rhodanese-like_dom_sf"/>
</dbReference>
<dbReference type="InterPro" id="IPR036188">
    <property type="entry name" value="FAD/NAD-bd_sf"/>
</dbReference>
<dbReference type="SUPFAM" id="SSF55424">
    <property type="entry name" value="FAD/NAD-linked reductases, dimerisation (C-terminal) domain"/>
    <property type="match status" value="1"/>
</dbReference>
<comment type="similarity">
    <text evidence="2">Belongs to the class-III pyridine nucleotide-disulfide oxidoreductase family.</text>
</comment>
<keyword evidence="3" id="KW-0285">Flavoprotein</keyword>
<dbReference type="OrthoDB" id="9802028at2"/>
<evidence type="ECO:0000256" key="5">
    <source>
        <dbReference type="ARBA" id="ARBA00023002"/>
    </source>
</evidence>
<dbReference type="PANTHER" id="PTHR43429">
    <property type="entry name" value="PYRIDINE NUCLEOTIDE-DISULFIDE OXIDOREDUCTASE DOMAIN-CONTAINING"/>
    <property type="match status" value="1"/>
</dbReference>
<dbReference type="GO" id="GO:0016491">
    <property type="term" value="F:oxidoreductase activity"/>
    <property type="evidence" value="ECO:0007669"/>
    <property type="project" value="UniProtKB-KW"/>
</dbReference>
<dbReference type="InterPro" id="IPR023753">
    <property type="entry name" value="FAD/NAD-binding_dom"/>
</dbReference>
<evidence type="ECO:0000313" key="8">
    <source>
        <dbReference type="EMBL" id="THV26217.1"/>
    </source>
</evidence>
<dbReference type="SUPFAM" id="SSF51905">
    <property type="entry name" value="FAD/NAD(P)-binding domain"/>
    <property type="match status" value="1"/>
</dbReference>
<dbReference type="RefSeq" id="WP_136531294.1">
    <property type="nucleotide sequence ID" value="NZ_STGX01000015.1"/>
</dbReference>
<comment type="caution">
    <text evidence="8">The sequence shown here is derived from an EMBL/GenBank/DDBJ whole genome shotgun (WGS) entry which is preliminary data.</text>
</comment>
<dbReference type="SMART" id="SM00450">
    <property type="entry name" value="RHOD"/>
    <property type="match status" value="1"/>
</dbReference>
<dbReference type="PRINTS" id="PR00368">
    <property type="entry name" value="FADPNR"/>
</dbReference>
<dbReference type="InterPro" id="IPR016156">
    <property type="entry name" value="FAD/NAD-linked_Rdtase_dimer_sf"/>
</dbReference>
<evidence type="ECO:0000256" key="1">
    <source>
        <dbReference type="ARBA" id="ARBA00001974"/>
    </source>
</evidence>
<dbReference type="Pfam" id="PF00581">
    <property type="entry name" value="Rhodanese"/>
    <property type="match status" value="1"/>
</dbReference>
<feature type="domain" description="Rhodanese" evidence="7">
    <location>
        <begin position="467"/>
        <end position="557"/>
    </location>
</feature>
<dbReference type="Gene3D" id="3.40.250.10">
    <property type="entry name" value="Rhodanese-like domain"/>
    <property type="match status" value="1"/>
</dbReference>
<dbReference type="PROSITE" id="PS50206">
    <property type="entry name" value="RHODANESE_3"/>
    <property type="match status" value="1"/>
</dbReference>
<dbReference type="EMBL" id="STGX01000015">
    <property type="protein sequence ID" value="THV26217.1"/>
    <property type="molecule type" value="Genomic_DNA"/>
</dbReference>
<dbReference type="Gene3D" id="3.50.50.60">
    <property type="entry name" value="FAD/NAD(P)-binding domain"/>
    <property type="match status" value="2"/>
</dbReference>
<evidence type="ECO:0000256" key="6">
    <source>
        <dbReference type="ARBA" id="ARBA00023284"/>
    </source>
</evidence>
<keyword evidence="4" id="KW-0274">FAD</keyword>
<dbReference type="InterPro" id="IPR001763">
    <property type="entry name" value="Rhodanese-like_dom"/>
</dbReference>
<evidence type="ECO:0000256" key="2">
    <source>
        <dbReference type="ARBA" id="ARBA00009130"/>
    </source>
</evidence>
<dbReference type="Pfam" id="PF07992">
    <property type="entry name" value="Pyr_redox_2"/>
    <property type="match status" value="1"/>
</dbReference>
<keyword evidence="6" id="KW-0676">Redox-active center</keyword>
<dbReference type="AlphaFoldDB" id="A0A4S8P7I3"/>
<proteinExistence type="inferred from homology"/>
<accession>A0A4S8P7I3</accession>
<dbReference type="Proteomes" id="UP000305792">
    <property type="component" value="Unassembled WGS sequence"/>
</dbReference>
<evidence type="ECO:0000256" key="3">
    <source>
        <dbReference type="ARBA" id="ARBA00022630"/>
    </source>
</evidence>
<dbReference type="SUPFAM" id="SSF52821">
    <property type="entry name" value="Rhodanese/Cell cycle control phosphatase"/>
    <property type="match status" value="1"/>
</dbReference>
<dbReference type="InterPro" id="IPR004099">
    <property type="entry name" value="Pyr_nucl-diS_OxRdtase_dimer"/>
</dbReference>
<protein>
    <submittedName>
        <fullName evidence="8">Pyridine nucleotide-disulfide oxidoreductase</fullName>
    </submittedName>
</protein>
<reference evidence="8 9" key="1">
    <citation type="journal article" date="2018" name="Int. J. Syst. Evol. Microbiol.">
        <title>Glycomyces paridis sp. nov., isolated from the medicinal plant Paris polyphylla.</title>
        <authorList>
            <person name="Fang X.M."/>
            <person name="Bai J.L."/>
            <person name="Su J."/>
            <person name="Zhao L.L."/>
            <person name="Liu H.Y."/>
            <person name="Ma B.P."/>
            <person name="Zhang Y.Q."/>
            <person name="Yu L.Y."/>
        </authorList>
    </citation>
    <scope>NUCLEOTIDE SEQUENCE [LARGE SCALE GENOMIC DNA]</scope>
    <source>
        <strain evidence="8 9">CPCC 204357</strain>
    </source>
</reference>
<evidence type="ECO:0000259" key="7">
    <source>
        <dbReference type="PROSITE" id="PS50206"/>
    </source>
</evidence>